<dbReference type="OMA" id="CQMDIEQ"/>
<dbReference type="PANTHER" id="PTHR10695:SF46">
    <property type="entry name" value="BIFUNCTIONAL COENZYME A SYNTHASE-RELATED"/>
    <property type="match status" value="1"/>
</dbReference>
<evidence type="ECO:0000313" key="4">
    <source>
        <dbReference type="EMBL" id="KAA8499897.1"/>
    </source>
</evidence>
<keyword evidence="3" id="KW-1133">Transmembrane helix</keyword>
<keyword evidence="4" id="KW-0808">Transferase</keyword>
<keyword evidence="1" id="KW-0547">Nucleotide-binding</keyword>
<dbReference type="AlphaFoldDB" id="A0A5J4ZB67"/>
<evidence type="ECO:0000256" key="3">
    <source>
        <dbReference type="SAM" id="Phobius"/>
    </source>
</evidence>
<dbReference type="PROSITE" id="PS51219">
    <property type="entry name" value="DPCK"/>
    <property type="match status" value="1"/>
</dbReference>
<reference evidence="5" key="1">
    <citation type="journal article" date="2019" name="Nat. Commun.">
        <title>Expansion of phycobilisome linker gene families in mesophilic red algae.</title>
        <authorList>
            <person name="Lee J."/>
            <person name="Kim D."/>
            <person name="Bhattacharya D."/>
            <person name="Yoon H.S."/>
        </authorList>
    </citation>
    <scope>NUCLEOTIDE SEQUENCE [LARGE SCALE GENOMIC DNA]</scope>
    <source>
        <strain evidence="5">CCMP 1328</strain>
    </source>
</reference>
<dbReference type="HAMAP" id="MF_00376">
    <property type="entry name" value="Dephospho_CoA_kinase"/>
    <property type="match status" value="1"/>
</dbReference>
<keyword evidence="3" id="KW-0812">Transmembrane</keyword>
<proteinExistence type="inferred from homology"/>
<dbReference type="SUPFAM" id="SSF52540">
    <property type="entry name" value="P-loop containing nucleoside triphosphate hydrolases"/>
    <property type="match status" value="1"/>
</dbReference>
<name>A0A5J4ZB67_PORPP</name>
<evidence type="ECO:0000256" key="1">
    <source>
        <dbReference type="ARBA" id="ARBA00022741"/>
    </source>
</evidence>
<keyword evidence="5" id="KW-1185">Reference proteome</keyword>
<keyword evidence="4" id="KW-0418">Kinase</keyword>
<gene>
    <name evidence="4" type="ORF">FVE85_7482</name>
</gene>
<feature type="transmembrane region" description="Helical" evidence="3">
    <location>
        <begin position="211"/>
        <end position="228"/>
    </location>
</feature>
<evidence type="ECO:0000313" key="5">
    <source>
        <dbReference type="Proteomes" id="UP000324585"/>
    </source>
</evidence>
<dbReference type="Gene3D" id="3.40.50.300">
    <property type="entry name" value="P-loop containing nucleotide triphosphate hydrolases"/>
    <property type="match status" value="1"/>
</dbReference>
<protein>
    <submittedName>
        <fullName evidence="4">Dephospho-CoA kinase domain-containing protein</fullName>
    </submittedName>
</protein>
<dbReference type="EMBL" id="VRMN01000001">
    <property type="protein sequence ID" value="KAA8499897.1"/>
    <property type="molecule type" value="Genomic_DNA"/>
</dbReference>
<dbReference type="Pfam" id="PF01121">
    <property type="entry name" value="CoaE"/>
    <property type="match status" value="1"/>
</dbReference>
<evidence type="ECO:0000256" key="2">
    <source>
        <dbReference type="ARBA" id="ARBA00022840"/>
    </source>
</evidence>
<sequence length="234" mass="25901">MAPPVIVGLTGGIASGKSTAAAYMRDAGVPVIDADLIARQAMQPPSVCLLCVRLVFGKEVINEHDGTLNRARLGQIIFGDPKKRALLNRITHPFIVASMMAQLLWQLLVRLQPVVVLDVPLLFETKNVLWICSKTVVVACEPDVQLARLQMRNPELSENDAKQRMAAQMPMQEKTKLADIVVDNSGTQSDLRQQISALLQNLYPSRRAQQLYRGIILSLAALVGYTFVRFATRR</sequence>
<accession>A0A5J4ZB67</accession>
<organism evidence="4 5">
    <name type="scientific">Porphyridium purpureum</name>
    <name type="common">Red alga</name>
    <name type="synonym">Porphyridium cruentum</name>
    <dbReference type="NCBI Taxonomy" id="35688"/>
    <lineage>
        <taxon>Eukaryota</taxon>
        <taxon>Rhodophyta</taxon>
        <taxon>Bangiophyceae</taxon>
        <taxon>Porphyridiales</taxon>
        <taxon>Porphyridiaceae</taxon>
        <taxon>Porphyridium</taxon>
    </lineage>
</organism>
<dbReference type="OrthoDB" id="247245at2759"/>
<dbReference type="PANTHER" id="PTHR10695">
    <property type="entry name" value="DEPHOSPHO-COA KINASE-RELATED"/>
    <property type="match status" value="1"/>
</dbReference>
<dbReference type="InterPro" id="IPR027417">
    <property type="entry name" value="P-loop_NTPase"/>
</dbReference>
<dbReference type="NCBIfam" id="TIGR00152">
    <property type="entry name" value="dephospho-CoA kinase"/>
    <property type="match status" value="1"/>
</dbReference>
<dbReference type="InterPro" id="IPR001977">
    <property type="entry name" value="Depp_CoAkinase"/>
</dbReference>
<dbReference type="GO" id="GO:0004140">
    <property type="term" value="F:dephospho-CoA kinase activity"/>
    <property type="evidence" value="ECO:0007669"/>
    <property type="project" value="InterPro"/>
</dbReference>
<keyword evidence="2" id="KW-0067">ATP-binding</keyword>
<keyword evidence="3" id="KW-0472">Membrane</keyword>
<dbReference type="CDD" id="cd02022">
    <property type="entry name" value="DPCK"/>
    <property type="match status" value="1"/>
</dbReference>
<dbReference type="Proteomes" id="UP000324585">
    <property type="component" value="Unassembled WGS sequence"/>
</dbReference>
<dbReference type="GO" id="GO:0005524">
    <property type="term" value="F:ATP binding"/>
    <property type="evidence" value="ECO:0007669"/>
    <property type="project" value="UniProtKB-KW"/>
</dbReference>
<dbReference type="GO" id="GO:0015937">
    <property type="term" value="P:coenzyme A biosynthetic process"/>
    <property type="evidence" value="ECO:0007669"/>
    <property type="project" value="InterPro"/>
</dbReference>
<comment type="caution">
    <text evidence="4">The sequence shown here is derived from an EMBL/GenBank/DDBJ whole genome shotgun (WGS) entry which is preliminary data.</text>
</comment>